<feature type="transmembrane region" description="Helical" evidence="6">
    <location>
        <begin position="39"/>
        <end position="57"/>
    </location>
</feature>
<feature type="transmembrane region" description="Helical" evidence="6">
    <location>
        <begin position="12"/>
        <end position="33"/>
    </location>
</feature>
<dbReference type="CDD" id="cd06530">
    <property type="entry name" value="S26_SPase_I"/>
    <property type="match status" value="1"/>
</dbReference>
<dbReference type="EC" id="3.4.21.89" evidence="5"/>
<reference evidence="8" key="1">
    <citation type="journal article" date="2023" name="Int. J. Syst. Evol. Microbiol.">
        <title>&lt;i&gt;Holtiella tumoricola&lt;/i&gt; gen. nov. sp. nov., isolated from a human clinical sample.</title>
        <authorList>
            <person name="Allen-Vercoe E."/>
            <person name="Daigneault M.C."/>
            <person name="Vancuren S.J."/>
            <person name="Cochrane K."/>
            <person name="O'Neal L.L."/>
            <person name="Sankaranarayanan K."/>
            <person name="Lawson P.A."/>
        </authorList>
    </citation>
    <scope>NUCLEOTIDE SEQUENCE</scope>
    <source>
        <strain evidence="8">CC70A</strain>
    </source>
</reference>
<evidence type="ECO:0000259" key="7">
    <source>
        <dbReference type="Pfam" id="PF10502"/>
    </source>
</evidence>
<dbReference type="RefSeq" id="WP_271013040.1">
    <property type="nucleotide sequence ID" value="NZ_JAQIFT010000061.1"/>
</dbReference>
<evidence type="ECO:0000313" key="8">
    <source>
        <dbReference type="EMBL" id="MDA3733151.1"/>
    </source>
</evidence>
<keyword evidence="3 6" id="KW-1133">Transmembrane helix</keyword>
<feature type="transmembrane region" description="Helical" evidence="6">
    <location>
        <begin position="222"/>
        <end position="241"/>
    </location>
</feature>
<dbReference type="PANTHER" id="PTHR10806:SF6">
    <property type="entry name" value="SIGNAL PEPTIDASE COMPLEX CATALYTIC SUBUNIT SEC11"/>
    <property type="match status" value="1"/>
</dbReference>
<dbReference type="AlphaFoldDB" id="A0AA42DQK8"/>
<keyword evidence="8" id="KW-0378">Hydrolase</keyword>
<proteinExistence type="predicted"/>
<evidence type="ECO:0000256" key="5">
    <source>
        <dbReference type="NCBIfam" id="TIGR02228"/>
    </source>
</evidence>
<dbReference type="GO" id="GO:0016020">
    <property type="term" value="C:membrane"/>
    <property type="evidence" value="ECO:0007669"/>
    <property type="project" value="UniProtKB-SubCell"/>
</dbReference>
<name>A0AA42DQK8_9FIRM</name>
<keyword evidence="9" id="KW-1185">Reference proteome</keyword>
<comment type="subcellular location">
    <subcellularLocation>
        <location evidence="1">Membrane</location>
    </subcellularLocation>
</comment>
<dbReference type="GO" id="GO:0009003">
    <property type="term" value="F:signal peptidase activity"/>
    <property type="evidence" value="ECO:0007669"/>
    <property type="project" value="UniProtKB-EC"/>
</dbReference>
<dbReference type="GO" id="GO:0004252">
    <property type="term" value="F:serine-type endopeptidase activity"/>
    <property type="evidence" value="ECO:0007669"/>
    <property type="project" value="UniProtKB-UniRule"/>
</dbReference>
<feature type="transmembrane region" description="Helical" evidence="6">
    <location>
        <begin position="261"/>
        <end position="285"/>
    </location>
</feature>
<sequence>MICRRNVYERVSVGLIIVLLIIYLMGNTSLFSFIPSYMLTYWIIPGLWMVFILFMWFKVPKMHLETKLRHKGTILVWAFNCGVAMLMANLFAGMIQGFGKSPYSHSLQGILMNILFIFPALVGTECIRSYIMSTFGKRHKLKVACGVIVLMTFLGLNIGKLVQLTTLKDLTMYLAEQLLPSLCENILATYLVLCGGPLASIIYVGMTAAMEWFSPILPNLDWLAKGVVGMAVPIGCLMVVSSRYSKLTKEVKAYRIKEESIWQWAPTAILSVLIIWFTVGVFPIYPSAIATGSMQPMIDPGDVVLVRKVQDVEDVEGLKIGDVIQFSRDDILINHRIVDVLEQEGVTVYQTKGDNNSGIDSRLVKIEEVKGTIVGVVPKVGWPTLLFKSSNPEDLIDIEF</sequence>
<feature type="transmembrane region" description="Helical" evidence="6">
    <location>
        <begin position="77"/>
        <end position="98"/>
    </location>
</feature>
<dbReference type="SUPFAM" id="SSF51306">
    <property type="entry name" value="LexA/Signal peptidase"/>
    <property type="match status" value="1"/>
</dbReference>
<dbReference type="InterPro" id="IPR036286">
    <property type="entry name" value="LexA/Signal_pep-like_sf"/>
</dbReference>
<accession>A0AA42DQK8</accession>
<dbReference type="NCBIfam" id="TIGR02228">
    <property type="entry name" value="sigpep_I_arch"/>
    <property type="match status" value="1"/>
</dbReference>
<evidence type="ECO:0000313" key="9">
    <source>
        <dbReference type="Proteomes" id="UP001169242"/>
    </source>
</evidence>
<organism evidence="8 9">
    <name type="scientific">Holtiella tumoricola</name>
    <dbReference type="NCBI Taxonomy" id="3018743"/>
    <lineage>
        <taxon>Bacteria</taxon>
        <taxon>Bacillati</taxon>
        <taxon>Bacillota</taxon>
        <taxon>Clostridia</taxon>
        <taxon>Lachnospirales</taxon>
        <taxon>Cellulosilyticaceae</taxon>
        <taxon>Holtiella</taxon>
    </lineage>
</organism>
<evidence type="ECO:0000256" key="6">
    <source>
        <dbReference type="SAM" id="Phobius"/>
    </source>
</evidence>
<comment type="caution">
    <text evidence="8">The sequence shown here is derived from an EMBL/GenBank/DDBJ whole genome shotgun (WGS) entry which is preliminary data.</text>
</comment>
<dbReference type="InterPro" id="IPR019533">
    <property type="entry name" value="Peptidase_S26"/>
</dbReference>
<dbReference type="Proteomes" id="UP001169242">
    <property type="component" value="Unassembled WGS sequence"/>
</dbReference>
<dbReference type="EMBL" id="JAQIFT010000061">
    <property type="protein sequence ID" value="MDA3733151.1"/>
    <property type="molecule type" value="Genomic_DNA"/>
</dbReference>
<keyword evidence="2 6" id="KW-0812">Transmembrane</keyword>
<feature type="domain" description="Peptidase S26" evidence="7">
    <location>
        <begin position="262"/>
        <end position="330"/>
    </location>
</feature>
<feature type="transmembrane region" description="Helical" evidence="6">
    <location>
        <begin position="143"/>
        <end position="166"/>
    </location>
</feature>
<evidence type="ECO:0000256" key="2">
    <source>
        <dbReference type="ARBA" id="ARBA00022692"/>
    </source>
</evidence>
<keyword evidence="4 6" id="KW-0472">Membrane</keyword>
<feature type="transmembrane region" description="Helical" evidence="6">
    <location>
        <begin position="110"/>
        <end position="131"/>
    </location>
</feature>
<protein>
    <recommendedName>
        <fullName evidence="5">Signal peptidase I</fullName>
        <ecNumber evidence="5">3.4.21.89</ecNumber>
    </recommendedName>
</protein>
<evidence type="ECO:0000256" key="4">
    <source>
        <dbReference type="ARBA" id="ARBA00023136"/>
    </source>
</evidence>
<evidence type="ECO:0000256" key="3">
    <source>
        <dbReference type="ARBA" id="ARBA00022989"/>
    </source>
</evidence>
<dbReference type="PANTHER" id="PTHR10806">
    <property type="entry name" value="SIGNAL PEPTIDASE COMPLEX CATALYTIC SUBUNIT SEC11"/>
    <property type="match status" value="1"/>
</dbReference>
<dbReference type="Pfam" id="PF10502">
    <property type="entry name" value="Peptidase_S26"/>
    <property type="match status" value="1"/>
</dbReference>
<dbReference type="InterPro" id="IPR001733">
    <property type="entry name" value="Peptidase_S26B"/>
</dbReference>
<evidence type="ECO:0000256" key="1">
    <source>
        <dbReference type="ARBA" id="ARBA00004370"/>
    </source>
</evidence>
<dbReference type="GO" id="GO:0006465">
    <property type="term" value="P:signal peptide processing"/>
    <property type="evidence" value="ECO:0007669"/>
    <property type="project" value="UniProtKB-UniRule"/>
</dbReference>
<gene>
    <name evidence="8" type="ORF">PBV87_16870</name>
</gene>
<feature type="transmembrane region" description="Helical" evidence="6">
    <location>
        <begin position="186"/>
        <end position="210"/>
    </location>
</feature>